<organism evidence="8 9">
    <name type="scientific">Thermoflavimicrobium dichotomicum</name>
    <dbReference type="NCBI Taxonomy" id="46223"/>
    <lineage>
        <taxon>Bacteria</taxon>
        <taxon>Bacillati</taxon>
        <taxon>Bacillota</taxon>
        <taxon>Bacilli</taxon>
        <taxon>Bacillales</taxon>
        <taxon>Thermoactinomycetaceae</taxon>
        <taxon>Thermoflavimicrobium</taxon>
    </lineage>
</organism>
<dbReference type="GO" id="GO:1904680">
    <property type="term" value="F:peptide transmembrane transporter activity"/>
    <property type="evidence" value="ECO:0007669"/>
    <property type="project" value="TreeGrafter"/>
</dbReference>
<dbReference type="InterPro" id="IPR030678">
    <property type="entry name" value="Peptide/Ni-bd"/>
</dbReference>
<dbReference type="GO" id="GO:0015833">
    <property type="term" value="P:peptide transport"/>
    <property type="evidence" value="ECO:0007669"/>
    <property type="project" value="UniProtKB-KW"/>
</dbReference>
<dbReference type="InterPro" id="IPR000914">
    <property type="entry name" value="SBP_5_dom"/>
</dbReference>
<feature type="signal peptide" evidence="6">
    <location>
        <begin position="1"/>
        <end position="24"/>
    </location>
</feature>
<keyword evidence="4 6" id="KW-0732">Signal</keyword>
<feature type="chain" id="PRO_5038397233" evidence="6">
    <location>
        <begin position="25"/>
        <end position="534"/>
    </location>
</feature>
<evidence type="ECO:0000256" key="2">
    <source>
        <dbReference type="ARBA" id="ARBA00005695"/>
    </source>
</evidence>
<keyword evidence="5" id="KW-0653">Protein transport</keyword>
<dbReference type="Pfam" id="PF00496">
    <property type="entry name" value="SBP_bac_5"/>
    <property type="match status" value="1"/>
</dbReference>
<evidence type="ECO:0000313" key="9">
    <source>
        <dbReference type="Proteomes" id="UP000199545"/>
    </source>
</evidence>
<reference evidence="8 9" key="1">
    <citation type="submission" date="2016-10" db="EMBL/GenBank/DDBJ databases">
        <authorList>
            <person name="de Groot N.N."/>
        </authorList>
    </citation>
    <scope>NUCLEOTIDE SEQUENCE [LARGE SCALE GENOMIC DNA]</scope>
    <source>
        <strain evidence="8 9">DSM 44778</strain>
    </source>
</reference>
<dbReference type="Gene3D" id="3.90.76.10">
    <property type="entry name" value="Dipeptide-binding Protein, Domain 1"/>
    <property type="match status" value="1"/>
</dbReference>
<evidence type="ECO:0000256" key="5">
    <source>
        <dbReference type="ARBA" id="ARBA00022856"/>
    </source>
</evidence>
<dbReference type="EMBL" id="FORR01000003">
    <property type="protein sequence ID" value="SFI96787.1"/>
    <property type="molecule type" value="Genomic_DNA"/>
</dbReference>
<evidence type="ECO:0000256" key="3">
    <source>
        <dbReference type="ARBA" id="ARBA00022448"/>
    </source>
</evidence>
<protein>
    <submittedName>
        <fullName evidence="8">Oligopeptide transport system substrate-binding protein</fullName>
    </submittedName>
</protein>
<comment type="similarity">
    <text evidence="2">Belongs to the bacterial solute-binding protein 5 family.</text>
</comment>
<dbReference type="CDD" id="cd08504">
    <property type="entry name" value="PBP2_OppA"/>
    <property type="match status" value="1"/>
</dbReference>
<dbReference type="Gene3D" id="3.40.190.10">
    <property type="entry name" value="Periplasmic binding protein-like II"/>
    <property type="match status" value="1"/>
</dbReference>
<dbReference type="Proteomes" id="UP000199545">
    <property type="component" value="Unassembled WGS sequence"/>
</dbReference>
<evidence type="ECO:0000259" key="7">
    <source>
        <dbReference type="Pfam" id="PF00496"/>
    </source>
</evidence>
<dbReference type="RefSeq" id="WP_093228416.1">
    <property type="nucleotide sequence ID" value="NZ_FORR01000003.1"/>
</dbReference>
<sequence length="534" mass="61707">MEKRKVVWICTLIFLLAGCSSSFSSLDIGAGNGLSKNQVLLIGLFGTVSQLDPVDMGQGSVIILNNVNEGLFRIRKDNQVEPAVAEEYTVSEDKKLYSFKLRKDAKWSDNRPVTAHDFEFAWKRAVHPNIKGDSASLFYPIENARRYHTGKAKKEEVGVRAVDDYTFEVKLEKPDPYFIQRLASPAFFPVREDMVKKYGYQFGLKHETVLYNGPFVVQQWDPSKVVLKKNPYYWDRNHVTLERVEFLILNNPKKEIELFYADKLHAIALQDYTAAYRNSPEFIQVEDGVTVFLNFNYKNKFLVNKNIRKAIALAIDRNVLTNTILKNGAKPANGLVPPTINVGGKPFHNGNSPYLKYDKKQAQKYLKKGLEELKLSKLPELHLITVYEDIAVDIKRQLRENLGLEVKLMKAPTFDAYKKYEADLEIREWKASHNDPMSFLDIFDSKSDFNTFHFKNKDYDTLIDKEHELTDLQQKQKVALQAERLLVEKLVAVVPLYYEGSSFLQKKYVKDLYRHPFVADLSLKWAYISDERDK</sequence>
<dbReference type="OrthoDB" id="9801912at2"/>
<dbReference type="GO" id="GO:0042597">
    <property type="term" value="C:periplasmic space"/>
    <property type="evidence" value="ECO:0007669"/>
    <property type="project" value="UniProtKB-ARBA"/>
</dbReference>
<keyword evidence="3" id="KW-0813">Transport</keyword>
<proteinExistence type="inferred from homology"/>
<evidence type="ECO:0000313" key="8">
    <source>
        <dbReference type="EMBL" id="SFI96787.1"/>
    </source>
</evidence>
<name>A0A1I3MID7_9BACL</name>
<dbReference type="Gene3D" id="3.10.105.10">
    <property type="entry name" value="Dipeptide-binding Protein, Domain 3"/>
    <property type="match status" value="1"/>
</dbReference>
<keyword evidence="9" id="KW-1185">Reference proteome</keyword>
<comment type="subcellular location">
    <subcellularLocation>
        <location evidence="1">Cell envelope</location>
    </subcellularLocation>
</comment>
<feature type="domain" description="Solute-binding protein family 5" evidence="7">
    <location>
        <begin position="79"/>
        <end position="449"/>
    </location>
</feature>
<dbReference type="PANTHER" id="PTHR30290:SF10">
    <property type="entry name" value="PERIPLASMIC OLIGOPEPTIDE-BINDING PROTEIN-RELATED"/>
    <property type="match status" value="1"/>
</dbReference>
<evidence type="ECO:0000256" key="1">
    <source>
        <dbReference type="ARBA" id="ARBA00004196"/>
    </source>
</evidence>
<dbReference type="PIRSF" id="PIRSF002741">
    <property type="entry name" value="MppA"/>
    <property type="match status" value="1"/>
</dbReference>
<dbReference type="GO" id="GO:0030313">
    <property type="term" value="C:cell envelope"/>
    <property type="evidence" value="ECO:0007669"/>
    <property type="project" value="UniProtKB-SubCell"/>
</dbReference>
<keyword evidence="5" id="KW-0571">Peptide transport</keyword>
<dbReference type="STRING" id="46223.SAMN05421852_10382"/>
<gene>
    <name evidence="8" type="ORF">SAMN05421852_10382</name>
</gene>
<evidence type="ECO:0000256" key="4">
    <source>
        <dbReference type="ARBA" id="ARBA00022729"/>
    </source>
</evidence>
<dbReference type="PANTHER" id="PTHR30290">
    <property type="entry name" value="PERIPLASMIC BINDING COMPONENT OF ABC TRANSPORTER"/>
    <property type="match status" value="1"/>
</dbReference>
<dbReference type="InterPro" id="IPR039424">
    <property type="entry name" value="SBP_5"/>
</dbReference>
<evidence type="ECO:0000256" key="6">
    <source>
        <dbReference type="SAM" id="SignalP"/>
    </source>
</evidence>
<dbReference type="FunFam" id="3.90.76.10:FF:000001">
    <property type="entry name" value="Oligopeptide ABC transporter substrate-binding protein"/>
    <property type="match status" value="1"/>
</dbReference>
<dbReference type="PROSITE" id="PS51257">
    <property type="entry name" value="PROKAR_LIPOPROTEIN"/>
    <property type="match status" value="1"/>
</dbReference>
<dbReference type="AlphaFoldDB" id="A0A1I3MID7"/>
<dbReference type="GO" id="GO:0043190">
    <property type="term" value="C:ATP-binding cassette (ABC) transporter complex"/>
    <property type="evidence" value="ECO:0007669"/>
    <property type="project" value="InterPro"/>
</dbReference>
<accession>A0A1I3MID7</accession>
<dbReference type="SUPFAM" id="SSF53850">
    <property type="entry name" value="Periplasmic binding protein-like II"/>
    <property type="match status" value="1"/>
</dbReference>